<keyword evidence="2" id="KW-0812">Transmembrane</keyword>
<keyword evidence="2" id="KW-0472">Membrane</keyword>
<dbReference type="RefSeq" id="WP_209265457.1">
    <property type="nucleotide sequence ID" value="NZ_JAFFZN010000011.1"/>
</dbReference>
<dbReference type="Proteomes" id="UP001518976">
    <property type="component" value="Unassembled WGS sequence"/>
</dbReference>
<accession>A0ABS3WU65</accession>
<evidence type="ECO:0000256" key="2">
    <source>
        <dbReference type="SAM" id="Phobius"/>
    </source>
</evidence>
<evidence type="ECO:0000256" key="1">
    <source>
        <dbReference type="SAM" id="MobiDB-lite"/>
    </source>
</evidence>
<evidence type="ECO:0000313" key="3">
    <source>
        <dbReference type="EMBL" id="MBO8186661.1"/>
    </source>
</evidence>
<organism evidence="3 4">
    <name type="scientific">Streptomyces spirodelae</name>
    <dbReference type="NCBI Taxonomy" id="2812904"/>
    <lineage>
        <taxon>Bacteria</taxon>
        <taxon>Bacillati</taxon>
        <taxon>Actinomycetota</taxon>
        <taxon>Actinomycetes</taxon>
        <taxon>Kitasatosporales</taxon>
        <taxon>Streptomycetaceae</taxon>
        <taxon>Streptomyces</taxon>
    </lineage>
</organism>
<comment type="caution">
    <text evidence="3">The sequence shown here is derived from an EMBL/GenBank/DDBJ whole genome shotgun (WGS) entry which is preliminary data.</text>
</comment>
<proteinExistence type="predicted"/>
<sequence length="115" mass="12359">MRAPGSNEYERLQQDVLRMRTSSPEERRALLRPQRTSPANARKAMMAVAVVYLVGAVIETVKAIHGGESAPLIAVLVAATALAGAMFELGRRGRTRIGFTVFVIGLVALSLVQAL</sequence>
<reference evidence="3 4" key="1">
    <citation type="submission" date="2021-02" db="EMBL/GenBank/DDBJ databases">
        <title>Streptomyces spirodelae sp. nov., isolated from duckweed.</title>
        <authorList>
            <person name="Saimee Y."/>
            <person name="Duangmal K."/>
        </authorList>
    </citation>
    <scope>NUCLEOTIDE SEQUENCE [LARGE SCALE GENOMIC DNA]</scope>
    <source>
        <strain evidence="3 4">DW4-2</strain>
    </source>
</reference>
<feature type="transmembrane region" description="Helical" evidence="2">
    <location>
        <begin position="70"/>
        <end position="90"/>
    </location>
</feature>
<dbReference type="EMBL" id="JAFFZN010000011">
    <property type="protein sequence ID" value="MBO8186661.1"/>
    <property type="molecule type" value="Genomic_DNA"/>
</dbReference>
<keyword evidence="4" id="KW-1185">Reference proteome</keyword>
<feature type="transmembrane region" description="Helical" evidence="2">
    <location>
        <begin position="97"/>
        <end position="114"/>
    </location>
</feature>
<keyword evidence="2" id="KW-1133">Transmembrane helix</keyword>
<evidence type="ECO:0000313" key="4">
    <source>
        <dbReference type="Proteomes" id="UP001518976"/>
    </source>
</evidence>
<gene>
    <name evidence="3" type="ORF">JW592_14500</name>
</gene>
<protein>
    <recommendedName>
        <fullName evidence="5">DUF3040 domain-containing protein</fullName>
    </recommendedName>
</protein>
<evidence type="ECO:0008006" key="5">
    <source>
        <dbReference type="Google" id="ProtNLM"/>
    </source>
</evidence>
<feature type="region of interest" description="Disordered" evidence="1">
    <location>
        <begin position="1"/>
        <end position="27"/>
    </location>
</feature>
<feature type="transmembrane region" description="Helical" evidence="2">
    <location>
        <begin position="44"/>
        <end position="64"/>
    </location>
</feature>
<name>A0ABS3WU65_9ACTN</name>